<evidence type="ECO:0000256" key="1">
    <source>
        <dbReference type="ARBA" id="ARBA00004611"/>
    </source>
</evidence>
<proteinExistence type="inferred from homology"/>
<accession>A0A6A5DZ20</accession>
<keyword evidence="5" id="KW-0282">Flagellum</keyword>
<evidence type="ECO:0000313" key="10">
    <source>
        <dbReference type="EMBL" id="KAH9581508.1"/>
    </source>
</evidence>
<evidence type="ECO:0000256" key="5">
    <source>
        <dbReference type="ARBA" id="ARBA00022846"/>
    </source>
</evidence>
<dbReference type="KEGG" id="shx:MS3_00008626"/>
<dbReference type="GeneID" id="24589173"/>
<reference evidence="10" key="3">
    <citation type="submission" date="2021-06" db="EMBL/GenBank/DDBJ databases">
        <title>Chromosome-level genome assembly for S. haematobium.</title>
        <authorList>
            <person name="Stroehlein A.J."/>
        </authorList>
    </citation>
    <scope>NUCLEOTIDE SEQUENCE</scope>
</reference>
<keyword evidence="11" id="KW-1185">Reference proteome</keyword>
<dbReference type="Pfam" id="PF06098">
    <property type="entry name" value="Radial_spoke_3"/>
    <property type="match status" value="1"/>
</dbReference>
<evidence type="ECO:0000256" key="4">
    <source>
        <dbReference type="ARBA" id="ARBA00022553"/>
    </source>
</evidence>
<reference evidence="10" key="4">
    <citation type="journal article" date="2022" name="PLoS Pathog.">
        <title>Chromosome-level genome of Schistosoma haematobium underpins genome-wide explorations of molecular variation.</title>
        <authorList>
            <person name="Stroehlein A.J."/>
            <person name="Korhonen P.K."/>
            <person name="Lee V.V."/>
            <person name="Ralph S.A."/>
            <person name="Mentink-Kane M."/>
            <person name="You H."/>
            <person name="McManus D.P."/>
            <person name="Tchuente L.T."/>
            <person name="Stothard J.R."/>
            <person name="Kaur P."/>
            <person name="Dudchenko O."/>
            <person name="Aiden E.L."/>
            <person name="Yang B."/>
            <person name="Yang H."/>
            <person name="Emery A.M."/>
            <person name="Webster B.L."/>
            <person name="Brindley P.J."/>
            <person name="Rollinson D."/>
            <person name="Chang B.C.H."/>
            <person name="Gasser R.B."/>
            <person name="Young N.D."/>
        </authorList>
    </citation>
    <scope>NUCLEOTIDE SEQUENCE</scope>
</reference>
<evidence type="ECO:0000256" key="8">
    <source>
        <dbReference type="ARBA" id="ARBA00023273"/>
    </source>
</evidence>
<dbReference type="Proteomes" id="UP000471633">
    <property type="component" value="Unassembled WGS sequence"/>
</dbReference>
<comment type="similarity">
    <text evidence="2">Belongs to the flagellar radial spoke RSP3 family.</text>
</comment>
<evidence type="ECO:0000256" key="9">
    <source>
        <dbReference type="SAM" id="MobiDB-lite"/>
    </source>
</evidence>
<keyword evidence="4" id="KW-0597">Phosphoprotein</keyword>
<dbReference type="RefSeq" id="XP_012793026.2">
    <property type="nucleotide sequence ID" value="XM_012937572.3"/>
</dbReference>
<dbReference type="GO" id="GO:0005929">
    <property type="term" value="C:cilium"/>
    <property type="evidence" value="ECO:0007669"/>
    <property type="project" value="TreeGrafter"/>
</dbReference>
<dbReference type="PANTHER" id="PTHR21648:SF0">
    <property type="entry name" value="RADIAL SPOKE HEAD PROTEIN 3 HOMOLOG"/>
    <property type="match status" value="1"/>
</dbReference>
<keyword evidence="7" id="KW-0206">Cytoskeleton</keyword>
<gene>
    <name evidence="10" type="primary">RSPH3</name>
    <name evidence="10" type="ORF">MS3_00008626</name>
</gene>
<evidence type="ECO:0000256" key="3">
    <source>
        <dbReference type="ARBA" id="ARBA00022490"/>
    </source>
</evidence>
<evidence type="ECO:0000256" key="2">
    <source>
        <dbReference type="ARBA" id="ARBA00006737"/>
    </source>
</evidence>
<reference evidence="10" key="1">
    <citation type="journal article" date="2012" name="Nat. Genet.">
        <title>Whole-genome sequence of Schistosoma haematobium.</title>
        <authorList>
            <person name="Young N.D."/>
            <person name="Jex A.R."/>
            <person name="Li B."/>
            <person name="Liu S."/>
            <person name="Yang L."/>
            <person name="Xiong Z."/>
            <person name="Li Y."/>
            <person name="Cantacessi C."/>
            <person name="Hall R.S."/>
            <person name="Xu X."/>
            <person name="Chen F."/>
            <person name="Wu X."/>
            <person name="Zerlotini A."/>
            <person name="Oliveira G."/>
            <person name="Hofmann A."/>
            <person name="Zhang G."/>
            <person name="Fang X."/>
            <person name="Kang Y."/>
            <person name="Campbell B.E."/>
            <person name="Loukas A."/>
            <person name="Ranganathan S."/>
            <person name="Rollinson D."/>
            <person name="Rinaldi G."/>
            <person name="Brindley P.J."/>
            <person name="Yang H."/>
            <person name="Wang J."/>
            <person name="Wang J."/>
            <person name="Gasser R.B."/>
        </authorList>
    </citation>
    <scope>NUCLEOTIDE SEQUENCE</scope>
</reference>
<evidence type="ECO:0000256" key="7">
    <source>
        <dbReference type="ARBA" id="ARBA00023212"/>
    </source>
</evidence>
<evidence type="ECO:0000313" key="11">
    <source>
        <dbReference type="Proteomes" id="UP000471633"/>
    </source>
</evidence>
<comment type="subcellular location">
    <subcellularLocation>
        <location evidence="1">Cytoplasm</location>
        <location evidence="1">Cytoskeleton</location>
        <location evidence="1">Flagellum axoneme</location>
    </subcellularLocation>
</comment>
<keyword evidence="3" id="KW-0963">Cytoplasm</keyword>
<keyword evidence="8" id="KW-0966">Cell projection</keyword>
<keyword evidence="6" id="KW-0969">Cilium</keyword>
<name>A0A6A5DZ20_SCHHA</name>
<sequence>MTSVLPSRNPEGTYSFASQPKVVARRKIYRENIEEDINSNYGNIMYDRRVIRGNTYALHVLPAHAQADPIEIQKQIERKRNAIARRRMREELRPKSPLPLDGRLHQPVQTELYLEALTEQIEETDETCQTDEFLDRPPTPLYVPAKIGVDVMTQIYEGDLFDFDLEVTPILEVLIGKTIEQSLLEIAEEEELASIRAQQNAFEEIRQADLLEVARLTERERRIQEEKERRKAQYLAVIEQEKELTTKVAAQAFAKAYLADLQTHVFNNLTETGYFYDPVERDIEEGFLPWLMEQIDEELELWNDACLLLDGMIREVVQERHHEYRQLELMAAEMALMQEAGAALTGQSDQPEPSDELTENSKIENIIESSFDKEPGEEDDEEEQTEKDDRNDEGEIQAEGEKDEPNSEMNDQNGDEIDEE</sequence>
<comment type="caution">
    <text evidence="10">The sequence shown here is derived from an EMBL/GenBank/DDBJ whole genome shotgun (WGS) entry which is preliminary data.</text>
</comment>
<feature type="region of interest" description="Disordered" evidence="9">
    <location>
        <begin position="343"/>
        <end position="420"/>
    </location>
</feature>
<dbReference type="InterPro" id="IPR009290">
    <property type="entry name" value="Radial_spoke_3"/>
</dbReference>
<protein>
    <submittedName>
        <fullName evidence="10">Radial spoke head protein 3</fullName>
    </submittedName>
</protein>
<dbReference type="PANTHER" id="PTHR21648">
    <property type="entry name" value="FLAGELLAR RADIAL SPOKE PROTEIN 3"/>
    <property type="match status" value="1"/>
</dbReference>
<feature type="compositionally biased region" description="Acidic residues" evidence="9">
    <location>
        <begin position="375"/>
        <end position="398"/>
    </location>
</feature>
<evidence type="ECO:0000256" key="6">
    <source>
        <dbReference type="ARBA" id="ARBA00023069"/>
    </source>
</evidence>
<dbReference type="CTD" id="83861"/>
<reference evidence="10" key="2">
    <citation type="journal article" date="2019" name="Gigascience">
        <title>High-quality Schistosoma haematobium genome achieved by single-molecule and long-range sequencing.</title>
        <authorList>
            <person name="Stroehlein A.J."/>
            <person name="Korhonen P.K."/>
            <person name="Chong T.M."/>
            <person name="Lim Y.L."/>
            <person name="Chan K.G."/>
            <person name="Webster B."/>
            <person name="Rollinson D."/>
            <person name="Brindley P.J."/>
            <person name="Gasser R.B."/>
            <person name="Young N.D."/>
        </authorList>
    </citation>
    <scope>NUCLEOTIDE SEQUENCE</scope>
</reference>
<dbReference type="EMBL" id="AMPZ03000006">
    <property type="protein sequence ID" value="KAH9581508.1"/>
    <property type="molecule type" value="Genomic_DNA"/>
</dbReference>
<organism evidence="10 11">
    <name type="scientific">Schistosoma haematobium</name>
    <name type="common">Blood fluke</name>
    <dbReference type="NCBI Taxonomy" id="6185"/>
    <lineage>
        <taxon>Eukaryota</taxon>
        <taxon>Metazoa</taxon>
        <taxon>Spiralia</taxon>
        <taxon>Lophotrochozoa</taxon>
        <taxon>Platyhelminthes</taxon>
        <taxon>Trematoda</taxon>
        <taxon>Digenea</taxon>
        <taxon>Strigeidida</taxon>
        <taxon>Schistosomatoidea</taxon>
        <taxon>Schistosomatidae</taxon>
        <taxon>Schistosoma</taxon>
    </lineage>
</organism>
<dbReference type="AlphaFoldDB" id="A0A6A5DZ20"/>